<sequence>MTPPTLSWVPPQYASTTIENDGTSVFRFDCRKTLSHVTEDRKNVNNVYMLYYITTKEGKKFHLNTNAGLNGHELFGTFVSLNDLQTLKAYGASTLVPGKGSKDRLHWESEPQTIIAPEGGDKWTGTRMLIDFAGIKLDATIQPTGGNFYYGGNGGVCIYPSGPDPGPVITLMVMVLGEVFIVWGLAPDIKGKFSQGFASFWHPNGLHEMIPVGPESRCSDISVSPATGVKYFNHFLIDLPARNASIKFKKWIRNAELLPEPPLKEYITISESYAEGTVFWNGKEFSFFGHVEQLGGPE</sequence>
<proteinExistence type="predicted"/>
<accession>A0A428QN97</accession>
<gene>
    <name evidence="1" type="ORF">CEP54_003550</name>
</gene>
<name>A0A428QN97_9HYPO</name>
<organism evidence="1 2">
    <name type="scientific">Fusarium duplospermum</name>
    <dbReference type="NCBI Taxonomy" id="1325734"/>
    <lineage>
        <taxon>Eukaryota</taxon>
        <taxon>Fungi</taxon>
        <taxon>Dikarya</taxon>
        <taxon>Ascomycota</taxon>
        <taxon>Pezizomycotina</taxon>
        <taxon>Sordariomycetes</taxon>
        <taxon>Hypocreomycetidae</taxon>
        <taxon>Hypocreales</taxon>
        <taxon>Nectriaceae</taxon>
        <taxon>Fusarium</taxon>
        <taxon>Fusarium solani species complex</taxon>
    </lineage>
</organism>
<evidence type="ECO:0000313" key="1">
    <source>
        <dbReference type="EMBL" id="RSL66750.1"/>
    </source>
</evidence>
<keyword evidence="2" id="KW-1185">Reference proteome</keyword>
<dbReference type="OrthoDB" id="5295747at2759"/>
<comment type="caution">
    <text evidence="1">The sequence shown here is derived from an EMBL/GenBank/DDBJ whole genome shotgun (WGS) entry which is preliminary data.</text>
</comment>
<dbReference type="AlphaFoldDB" id="A0A428QN97"/>
<dbReference type="SUPFAM" id="SSF159245">
    <property type="entry name" value="AttH-like"/>
    <property type="match status" value="1"/>
</dbReference>
<reference evidence="1 2" key="1">
    <citation type="submission" date="2017-06" db="EMBL/GenBank/DDBJ databases">
        <title>Comparative genomic analysis of Ambrosia Fusariam Clade fungi.</title>
        <authorList>
            <person name="Stajich J.E."/>
            <person name="Carrillo J."/>
            <person name="Kijimoto T."/>
            <person name="Eskalen A."/>
            <person name="O'Donnell K."/>
            <person name="Kasson M."/>
        </authorList>
    </citation>
    <scope>NUCLEOTIDE SEQUENCE [LARGE SCALE GENOMIC DNA]</scope>
    <source>
        <strain evidence="1 2">NRRL62584</strain>
    </source>
</reference>
<dbReference type="Proteomes" id="UP000288168">
    <property type="component" value="Unassembled WGS sequence"/>
</dbReference>
<evidence type="ECO:0000313" key="2">
    <source>
        <dbReference type="Proteomes" id="UP000288168"/>
    </source>
</evidence>
<dbReference type="EMBL" id="NKCI01000023">
    <property type="protein sequence ID" value="RSL66750.1"/>
    <property type="molecule type" value="Genomic_DNA"/>
</dbReference>
<protein>
    <submittedName>
        <fullName evidence="1">Uncharacterized protein</fullName>
    </submittedName>
</protein>